<keyword evidence="3" id="KW-1185">Reference proteome</keyword>
<gene>
    <name evidence="2" type="ORF">IRJ16_16670</name>
</gene>
<name>A0A929KZW0_9SPHI</name>
<keyword evidence="1" id="KW-0472">Membrane</keyword>
<proteinExistence type="predicted"/>
<accession>A0A929KZW0</accession>
<dbReference type="AlphaFoldDB" id="A0A929KZW0"/>
<evidence type="ECO:0000256" key="1">
    <source>
        <dbReference type="SAM" id="Phobius"/>
    </source>
</evidence>
<keyword evidence="1" id="KW-1133">Transmembrane helix</keyword>
<organism evidence="2 3">
    <name type="scientific">Mucilaginibacter myungsuensis</name>
    <dbReference type="NCBI Taxonomy" id="649104"/>
    <lineage>
        <taxon>Bacteria</taxon>
        <taxon>Pseudomonadati</taxon>
        <taxon>Bacteroidota</taxon>
        <taxon>Sphingobacteriia</taxon>
        <taxon>Sphingobacteriales</taxon>
        <taxon>Sphingobacteriaceae</taxon>
        <taxon>Mucilaginibacter</taxon>
    </lineage>
</organism>
<sequence length="60" mass="6587">MDPKVKRTLALMAIAAALFTISESYKEVKWMIYVQGASAGFALAGIVGFILILGEQLRRK</sequence>
<evidence type="ECO:0000313" key="2">
    <source>
        <dbReference type="EMBL" id="MBE9663523.1"/>
    </source>
</evidence>
<evidence type="ECO:0000313" key="3">
    <source>
        <dbReference type="Proteomes" id="UP000622475"/>
    </source>
</evidence>
<keyword evidence="1" id="KW-0812">Transmembrane</keyword>
<dbReference type="EMBL" id="JADFFL010000006">
    <property type="protein sequence ID" value="MBE9663523.1"/>
    <property type="molecule type" value="Genomic_DNA"/>
</dbReference>
<dbReference type="RefSeq" id="WP_194112750.1">
    <property type="nucleotide sequence ID" value="NZ_JADFFL010000006.1"/>
</dbReference>
<protein>
    <submittedName>
        <fullName evidence="2">Uncharacterized protein</fullName>
    </submittedName>
</protein>
<comment type="caution">
    <text evidence="2">The sequence shown here is derived from an EMBL/GenBank/DDBJ whole genome shotgun (WGS) entry which is preliminary data.</text>
</comment>
<dbReference type="Proteomes" id="UP000622475">
    <property type="component" value="Unassembled WGS sequence"/>
</dbReference>
<reference evidence="2" key="1">
    <citation type="submission" date="2020-10" db="EMBL/GenBank/DDBJ databases">
        <title>Mucilaginibacter mali sp. nov., isolated from rhizosphere soil of apple orchard.</title>
        <authorList>
            <person name="Lee J.-S."/>
            <person name="Kim H.S."/>
            <person name="Kim J.-S."/>
        </authorList>
    </citation>
    <scope>NUCLEOTIDE SEQUENCE</scope>
    <source>
        <strain evidence="2">KCTC 22746</strain>
    </source>
</reference>
<feature type="transmembrane region" description="Helical" evidence="1">
    <location>
        <begin position="34"/>
        <end position="54"/>
    </location>
</feature>